<comment type="caution">
    <text evidence="1">The sequence shown here is derived from an EMBL/GenBank/DDBJ whole genome shotgun (WGS) entry which is preliminary data.</text>
</comment>
<organism evidence="1 2">
    <name type="scientific">Jimgerdemannia flammicorona</name>
    <dbReference type="NCBI Taxonomy" id="994334"/>
    <lineage>
        <taxon>Eukaryota</taxon>
        <taxon>Fungi</taxon>
        <taxon>Fungi incertae sedis</taxon>
        <taxon>Mucoromycota</taxon>
        <taxon>Mucoromycotina</taxon>
        <taxon>Endogonomycetes</taxon>
        <taxon>Endogonales</taxon>
        <taxon>Endogonaceae</taxon>
        <taxon>Jimgerdemannia</taxon>
    </lineage>
</organism>
<evidence type="ECO:0000313" key="2">
    <source>
        <dbReference type="Proteomes" id="UP000274822"/>
    </source>
</evidence>
<dbReference type="AlphaFoldDB" id="A0A433QAF7"/>
<keyword evidence="2" id="KW-1185">Reference proteome</keyword>
<protein>
    <submittedName>
        <fullName evidence="1">Uncharacterized protein</fullName>
    </submittedName>
</protein>
<sequence>MTSSLVCCSIYNIAYLSVKPMIIILSYWKTDENLYWMMLIGEETFCASSHRKNMHTFLERKRTGHKIDAKWKTLTLEASKRHNEQRHTTKYLCDRLKERALSLTLFQCPIFDLEIYGVVTPTK</sequence>
<name>A0A433QAF7_9FUNG</name>
<evidence type="ECO:0000313" key="1">
    <source>
        <dbReference type="EMBL" id="RUS26763.1"/>
    </source>
</evidence>
<dbReference type="EMBL" id="RBNJ01009723">
    <property type="protein sequence ID" value="RUS26763.1"/>
    <property type="molecule type" value="Genomic_DNA"/>
</dbReference>
<reference evidence="1 2" key="1">
    <citation type="journal article" date="2018" name="New Phytol.">
        <title>Phylogenomics of Endogonaceae and evolution of mycorrhizas within Mucoromycota.</title>
        <authorList>
            <person name="Chang Y."/>
            <person name="Desiro A."/>
            <person name="Na H."/>
            <person name="Sandor L."/>
            <person name="Lipzen A."/>
            <person name="Clum A."/>
            <person name="Barry K."/>
            <person name="Grigoriev I.V."/>
            <person name="Martin F.M."/>
            <person name="Stajich J.E."/>
            <person name="Smith M.E."/>
            <person name="Bonito G."/>
            <person name="Spatafora J.W."/>
        </authorList>
    </citation>
    <scope>NUCLEOTIDE SEQUENCE [LARGE SCALE GENOMIC DNA]</scope>
    <source>
        <strain evidence="1 2">AD002</strain>
    </source>
</reference>
<gene>
    <name evidence="1" type="ORF">BC938DRAFT_484151</name>
</gene>
<dbReference type="Proteomes" id="UP000274822">
    <property type="component" value="Unassembled WGS sequence"/>
</dbReference>
<accession>A0A433QAF7</accession>
<proteinExistence type="predicted"/>